<evidence type="ECO:0000256" key="10">
    <source>
        <dbReference type="RuleBase" id="RU363097"/>
    </source>
</evidence>
<dbReference type="EnsemblMetazoa" id="XM_024225874.1">
    <property type="protein sequence ID" value="XP_024081642.1"/>
    <property type="gene ID" value="LOC106665086"/>
</dbReference>
<keyword evidence="7 10" id="KW-0443">Lipid metabolism</keyword>
<evidence type="ECO:0000256" key="9">
    <source>
        <dbReference type="ARBA" id="ARBA00052530"/>
    </source>
</evidence>
<evidence type="ECO:0000256" key="2">
    <source>
        <dbReference type="ARBA" id="ARBA00005928"/>
    </source>
</evidence>
<dbReference type="GO" id="GO:0080019">
    <property type="term" value="F:alcohol-forming very long-chain fatty acyl-CoA reductase activity"/>
    <property type="evidence" value="ECO:0007669"/>
    <property type="project" value="InterPro"/>
</dbReference>
<feature type="domain" description="Fatty acyl-CoA reductase C-terminal" evidence="11">
    <location>
        <begin position="361"/>
        <end position="452"/>
    </location>
</feature>
<keyword evidence="8" id="KW-0472">Membrane</keyword>
<evidence type="ECO:0000313" key="13">
    <source>
        <dbReference type="EnsemblMetazoa" id="XP_014246766.1"/>
    </source>
</evidence>
<organism evidence="13 14">
    <name type="scientific">Cimex lectularius</name>
    <name type="common">Bed bug</name>
    <name type="synonym">Acanthia lectularia</name>
    <dbReference type="NCBI Taxonomy" id="79782"/>
    <lineage>
        <taxon>Eukaryota</taxon>
        <taxon>Metazoa</taxon>
        <taxon>Ecdysozoa</taxon>
        <taxon>Arthropoda</taxon>
        <taxon>Hexapoda</taxon>
        <taxon>Insecta</taxon>
        <taxon>Pterygota</taxon>
        <taxon>Neoptera</taxon>
        <taxon>Paraneoptera</taxon>
        <taxon>Hemiptera</taxon>
        <taxon>Heteroptera</taxon>
        <taxon>Panheteroptera</taxon>
        <taxon>Cimicomorpha</taxon>
        <taxon>Cimicidae</taxon>
        <taxon>Cimex</taxon>
    </lineage>
</organism>
<keyword evidence="10" id="KW-0560">Oxidoreductase</keyword>
<evidence type="ECO:0000259" key="12">
    <source>
        <dbReference type="Pfam" id="PF07993"/>
    </source>
</evidence>
<evidence type="ECO:0000256" key="4">
    <source>
        <dbReference type="ARBA" id="ARBA00022692"/>
    </source>
</evidence>
<dbReference type="PANTHER" id="PTHR11011:SF116">
    <property type="entry name" value="FATTY ACYL-COA REDUCTASE CG5065-RELATED"/>
    <property type="match status" value="1"/>
</dbReference>
<dbReference type="RefSeq" id="XP_014246767.1">
    <property type="nucleotide sequence ID" value="XM_014391281.2"/>
</dbReference>
<comment type="catalytic activity">
    <reaction evidence="9 10">
        <text>a long-chain fatty acyl-CoA + 2 NADPH + 2 H(+) = a long-chain primary fatty alcohol + 2 NADP(+) + CoA</text>
        <dbReference type="Rhea" id="RHEA:52716"/>
        <dbReference type="ChEBI" id="CHEBI:15378"/>
        <dbReference type="ChEBI" id="CHEBI:57287"/>
        <dbReference type="ChEBI" id="CHEBI:57783"/>
        <dbReference type="ChEBI" id="CHEBI:58349"/>
        <dbReference type="ChEBI" id="CHEBI:77396"/>
        <dbReference type="ChEBI" id="CHEBI:83139"/>
        <dbReference type="EC" id="1.2.1.84"/>
    </reaction>
</comment>
<dbReference type="PANTHER" id="PTHR11011">
    <property type="entry name" value="MALE STERILITY PROTEIN 2-RELATED"/>
    <property type="match status" value="1"/>
</dbReference>
<dbReference type="GeneID" id="106665086"/>
<keyword evidence="4" id="KW-0812">Transmembrane</keyword>
<dbReference type="OrthoDB" id="6584876at2759"/>
<accession>A0A8I6RKD8</accession>
<dbReference type="SUPFAM" id="SSF51735">
    <property type="entry name" value="NAD(P)-binding Rossmann-fold domains"/>
    <property type="match status" value="1"/>
</dbReference>
<dbReference type="Pfam" id="PF03015">
    <property type="entry name" value="Sterile"/>
    <property type="match status" value="1"/>
</dbReference>
<dbReference type="Gene3D" id="3.40.50.720">
    <property type="entry name" value="NAD(P)-binding Rossmann-like Domain"/>
    <property type="match status" value="1"/>
</dbReference>
<dbReference type="FunFam" id="3.40.50.720:FF:000143">
    <property type="entry name" value="Fatty acyl-CoA reductase"/>
    <property type="match status" value="1"/>
</dbReference>
<dbReference type="GO" id="GO:0005777">
    <property type="term" value="C:peroxisome"/>
    <property type="evidence" value="ECO:0007669"/>
    <property type="project" value="TreeGrafter"/>
</dbReference>
<dbReference type="RefSeq" id="XP_024081642.1">
    <property type="nucleotide sequence ID" value="XM_024225874.1"/>
</dbReference>
<dbReference type="InterPro" id="IPR036291">
    <property type="entry name" value="NAD(P)-bd_dom_sf"/>
</dbReference>
<keyword evidence="6" id="KW-1133">Transmembrane helix</keyword>
<dbReference type="EnsemblMetazoa" id="XM_014391280.2">
    <property type="protein sequence ID" value="XP_014246766.1"/>
    <property type="gene ID" value="LOC106665086"/>
</dbReference>
<evidence type="ECO:0000256" key="8">
    <source>
        <dbReference type="ARBA" id="ARBA00023136"/>
    </source>
</evidence>
<dbReference type="EnsemblMetazoa" id="XM_014391281.2">
    <property type="protein sequence ID" value="XP_014246767.1"/>
    <property type="gene ID" value="LOC106665086"/>
</dbReference>
<evidence type="ECO:0000259" key="11">
    <source>
        <dbReference type="Pfam" id="PF03015"/>
    </source>
</evidence>
<feature type="domain" description="Thioester reductase (TE)" evidence="12">
    <location>
        <begin position="18"/>
        <end position="287"/>
    </location>
</feature>
<protein>
    <recommendedName>
        <fullName evidence="10">Fatty acyl-CoA reductase</fullName>
        <ecNumber evidence="10">1.2.1.84</ecNumber>
    </recommendedName>
</protein>
<dbReference type="GO" id="GO:0016020">
    <property type="term" value="C:membrane"/>
    <property type="evidence" value="ECO:0007669"/>
    <property type="project" value="UniProtKB-SubCell"/>
</dbReference>
<keyword evidence="5 10" id="KW-0521">NADP</keyword>
<dbReference type="CDD" id="cd09071">
    <property type="entry name" value="FAR_C"/>
    <property type="match status" value="1"/>
</dbReference>
<evidence type="ECO:0000256" key="7">
    <source>
        <dbReference type="ARBA" id="ARBA00023098"/>
    </source>
</evidence>
<reference evidence="13" key="1">
    <citation type="submission" date="2022-01" db="UniProtKB">
        <authorList>
            <consortium name="EnsemblMetazoa"/>
        </authorList>
    </citation>
    <scope>IDENTIFICATION</scope>
</reference>
<keyword evidence="14" id="KW-1185">Reference proteome</keyword>
<evidence type="ECO:0000256" key="6">
    <source>
        <dbReference type="ARBA" id="ARBA00022989"/>
    </source>
</evidence>
<dbReference type="Pfam" id="PF07993">
    <property type="entry name" value="NAD_binding_4"/>
    <property type="match status" value="1"/>
</dbReference>
<dbReference type="EC" id="1.2.1.84" evidence="10"/>
<evidence type="ECO:0000313" key="14">
    <source>
        <dbReference type="Proteomes" id="UP000494040"/>
    </source>
</evidence>
<sequence length="519" mass="58465">MDSNVGIPEFFAGKCILVTGATGFMGKVLVEKLLRSCPDLDTIYLLMRPKSGQHVAQRLNDLLNTKIFEWLKKNRKDVLCKVFPVVGDISLPELGISQEDQNMLVEKISVVFHVAATVKFDEPLKISVGMNLTGTKRLLELCARMTKLESVVHVSTAYCNCDRAEADEILYPAPADPENVIKMVEILNDDMLNILTPKLVSTKRPNTYTFTKALAEHVVAEQGGRLPVAIFRPSIVSGAWKEPLPGWVDNLNGPTGILAGAGKGVLRSMICYGDCIADLIPVDLAINCLIAVAWQTAVKRPNNIIIYNCTSGATNPIKWGYLEDVGFQMILKYPPRDILWYPGGSFKTNHYLNTLHTLLAQMIPAYCIDFIAKMAGKKQFMVRVQEKILKNLKTIEFFTTREFRFKNDNVVNLFSNLKAEDKTVFNFDVTQIDWRTYLESYMLGTRSYVLKEDPSTIPEARINLRRMYWVQRICQLFLATTMFWAFINRSHLAKSALCCSLSYAVKSVSSLLRMVGNDL</sequence>
<dbReference type="Proteomes" id="UP000494040">
    <property type="component" value="Unassembled WGS sequence"/>
</dbReference>
<evidence type="ECO:0000256" key="3">
    <source>
        <dbReference type="ARBA" id="ARBA00022516"/>
    </source>
</evidence>
<dbReference type="RefSeq" id="XP_014246766.1">
    <property type="nucleotide sequence ID" value="XM_014391280.2"/>
</dbReference>
<dbReference type="InterPro" id="IPR013120">
    <property type="entry name" value="FAR_NAD-bd"/>
</dbReference>
<comment type="similarity">
    <text evidence="2 10">Belongs to the fatty acyl-CoA reductase family.</text>
</comment>
<dbReference type="InterPro" id="IPR026055">
    <property type="entry name" value="FAR"/>
</dbReference>
<dbReference type="AlphaFoldDB" id="A0A8I6RKD8"/>
<proteinExistence type="inferred from homology"/>
<dbReference type="OMA" id="THEWRFH"/>
<evidence type="ECO:0000256" key="1">
    <source>
        <dbReference type="ARBA" id="ARBA00004141"/>
    </source>
</evidence>
<dbReference type="GO" id="GO:0035336">
    <property type="term" value="P:long-chain fatty-acyl-CoA metabolic process"/>
    <property type="evidence" value="ECO:0007669"/>
    <property type="project" value="TreeGrafter"/>
</dbReference>
<name>A0A8I6RKD8_CIMLE</name>
<keyword evidence="3 10" id="KW-0444">Lipid biosynthesis</keyword>
<dbReference type="CDD" id="cd05236">
    <property type="entry name" value="FAR-N_SDR_e"/>
    <property type="match status" value="1"/>
</dbReference>
<comment type="function">
    <text evidence="10">Catalyzes the reduction of fatty acyl-CoA to fatty alcohols.</text>
</comment>
<comment type="subcellular location">
    <subcellularLocation>
        <location evidence="1">Membrane</location>
        <topology evidence="1">Multi-pass membrane protein</topology>
    </subcellularLocation>
</comment>
<evidence type="ECO:0000256" key="5">
    <source>
        <dbReference type="ARBA" id="ARBA00022857"/>
    </source>
</evidence>
<dbReference type="GO" id="GO:0102965">
    <property type="term" value="F:alcohol-forming long-chain fatty acyl-CoA reductase activity"/>
    <property type="evidence" value="ECO:0007669"/>
    <property type="project" value="UniProtKB-EC"/>
</dbReference>
<dbReference type="InterPro" id="IPR033640">
    <property type="entry name" value="FAR_C"/>
</dbReference>
<dbReference type="KEGG" id="clec:106665086"/>